<comment type="caution">
    <text evidence="1">The sequence shown here is derived from an EMBL/GenBank/DDBJ whole genome shotgun (WGS) entry which is preliminary data.</text>
</comment>
<proteinExistence type="predicted"/>
<dbReference type="AlphaFoldDB" id="A0A4Y2GGI3"/>
<sequence>MPGDFFEPGKLTYGCLAGRRLPSLNKAPKEGPRVFSGDTEVPGQFRYAVTDFPSHVCQKGVLVAATLVDLEKEAIPVRVLNLNNKSKILDKGAIIASCVWWISLLVLKNFLQHNIDRQPWRIMKYLMKNRGEQ</sequence>
<name>A0A4Y2GGI3_ARAVE</name>
<keyword evidence="2" id="KW-1185">Reference proteome</keyword>
<gene>
    <name evidence="1" type="ORF">AVEN_111314_1</name>
</gene>
<protein>
    <submittedName>
        <fullName evidence="1">Uncharacterized protein</fullName>
    </submittedName>
</protein>
<dbReference type="OrthoDB" id="425619at2759"/>
<evidence type="ECO:0000313" key="2">
    <source>
        <dbReference type="Proteomes" id="UP000499080"/>
    </source>
</evidence>
<accession>A0A4Y2GGI3</accession>
<organism evidence="1 2">
    <name type="scientific">Araneus ventricosus</name>
    <name type="common">Orbweaver spider</name>
    <name type="synonym">Epeira ventricosa</name>
    <dbReference type="NCBI Taxonomy" id="182803"/>
    <lineage>
        <taxon>Eukaryota</taxon>
        <taxon>Metazoa</taxon>
        <taxon>Ecdysozoa</taxon>
        <taxon>Arthropoda</taxon>
        <taxon>Chelicerata</taxon>
        <taxon>Arachnida</taxon>
        <taxon>Araneae</taxon>
        <taxon>Araneomorphae</taxon>
        <taxon>Entelegynae</taxon>
        <taxon>Araneoidea</taxon>
        <taxon>Araneidae</taxon>
        <taxon>Araneus</taxon>
    </lineage>
</organism>
<reference evidence="1 2" key="1">
    <citation type="journal article" date="2019" name="Sci. Rep.">
        <title>Orb-weaving spider Araneus ventricosus genome elucidates the spidroin gene catalogue.</title>
        <authorList>
            <person name="Kono N."/>
            <person name="Nakamura H."/>
            <person name="Ohtoshi R."/>
            <person name="Moran D.A.P."/>
            <person name="Shinohara A."/>
            <person name="Yoshida Y."/>
            <person name="Fujiwara M."/>
            <person name="Mori M."/>
            <person name="Tomita M."/>
            <person name="Arakawa K."/>
        </authorList>
    </citation>
    <scope>NUCLEOTIDE SEQUENCE [LARGE SCALE GENOMIC DNA]</scope>
</reference>
<dbReference type="EMBL" id="BGPR01001401">
    <property type="protein sequence ID" value="GBM52962.1"/>
    <property type="molecule type" value="Genomic_DNA"/>
</dbReference>
<evidence type="ECO:0000313" key="1">
    <source>
        <dbReference type="EMBL" id="GBM52962.1"/>
    </source>
</evidence>
<dbReference type="Proteomes" id="UP000499080">
    <property type="component" value="Unassembled WGS sequence"/>
</dbReference>